<evidence type="ECO:0000313" key="1">
    <source>
        <dbReference type="EMBL" id="MPC63573.1"/>
    </source>
</evidence>
<keyword evidence="2" id="KW-1185">Reference proteome</keyword>
<accession>A0A5B7H0N0</accession>
<organism evidence="1 2">
    <name type="scientific">Portunus trituberculatus</name>
    <name type="common">Swimming crab</name>
    <name type="synonym">Neptunus trituberculatus</name>
    <dbReference type="NCBI Taxonomy" id="210409"/>
    <lineage>
        <taxon>Eukaryota</taxon>
        <taxon>Metazoa</taxon>
        <taxon>Ecdysozoa</taxon>
        <taxon>Arthropoda</taxon>
        <taxon>Crustacea</taxon>
        <taxon>Multicrustacea</taxon>
        <taxon>Malacostraca</taxon>
        <taxon>Eumalacostraca</taxon>
        <taxon>Eucarida</taxon>
        <taxon>Decapoda</taxon>
        <taxon>Pleocyemata</taxon>
        <taxon>Brachyura</taxon>
        <taxon>Eubrachyura</taxon>
        <taxon>Portunoidea</taxon>
        <taxon>Portunidae</taxon>
        <taxon>Portuninae</taxon>
        <taxon>Portunus</taxon>
    </lineage>
</organism>
<dbReference type="Proteomes" id="UP000324222">
    <property type="component" value="Unassembled WGS sequence"/>
</dbReference>
<dbReference type="AlphaFoldDB" id="A0A5B7H0N0"/>
<reference evidence="1 2" key="1">
    <citation type="submission" date="2019-05" db="EMBL/GenBank/DDBJ databases">
        <title>Another draft genome of Portunus trituberculatus and its Hox gene families provides insights of decapod evolution.</title>
        <authorList>
            <person name="Jeong J.-H."/>
            <person name="Song I."/>
            <person name="Kim S."/>
            <person name="Choi T."/>
            <person name="Kim D."/>
            <person name="Ryu S."/>
            <person name="Kim W."/>
        </authorList>
    </citation>
    <scope>NUCLEOTIDE SEQUENCE [LARGE SCALE GENOMIC DNA]</scope>
    <source>
        <tissue evidence="1">Muscle</tissue>
    </source>
</reference>
<evidence type="ECO:0000313" key="2">
    <source>
        <dbReference type="Proteomes" id="UP000324222"/>
    </source>
</evidence>
<comment type="caution">
    <text evidence="1">The sequence shown here is derived from an EMBL/GenBank/DDBJ whole genome shotgun (WGS) entry which is preliminary data.</text>
</comment>
<dbReference type="EMBL" id="VSRR010020990">
    <property type="protein sequence ID" value="MPC63573.1"/>
    <property type="molecule type" value="Genomic_DNA"/>
</dbReference>
<name>A0A5B7H0N0_PORTR</name>
<gene>
    <name evidence="1" type="ORF">E2C01_057672</name>
</gene>
<protein>
    <submittedName>
        <fullName evidence="1">Uncharacterized protein</fullName>
    </submittedName>
</protein>
<proteinExistence type="predicted"/>
<sequence length="64" mass="7277">MKFLWLDLNFSGGPRILHSVNLFQASLPGLSHIVSSLTEPSTSLFTTRESNFSFTFNKHPLHWS</sequence>